<protein>
    <submittedName>
        <fullName evidence="2">Uncharacterized protein</fullName>
    </submittedName>
</protein>
<accession>A0A2S7XZF2</accession>
<dbReference type="EMBL" id="JRHA01000001">
    <property type="protein sequence ID" value="PQK09189.1"/>
    <property type="molecule type" value="Genomic_DNA"/>
</dbReference>
<dbReference type="AlphaFoldDB" id="A0A2S7XZF2"/>
<evidence type="ECO:0000313" key="3">
    <source>
        <dbReference type="Proteomes" id="UP000237441"/>
    </source>
</evidence>
<gene>
    <name evidence="2" type="ORF">BB8028_0001g12600</name>
</gene>
<name>A0A2S7XZF2_BEABA</name>
<evidence type="ECO:0000313" key="2">
    <source>
        <dbReference type="EMBL" id="PQK09189.1"/>
    </source>
</evidence>
<feature type="region of interest" description="Disordered" evidence="1">
    <location>
        <begin position="90"/>
        <end position="111"/>
    </location>
</feature>
<reference evidence="2 3" key="1">
    <citation type="submission" date="2016-07" db="EMBL/GenBank/DDBJ databases">
        <title>Comparative genomics of the entomopathogenic fungus Beauveria bassiana.</title>
        <authorList>
            <person name="Valero Jimenez C.A."/>
            <person name="Zwaan B.J."/>
            <person name="Van Kan J.A."/>
            <person name="Takken W."/>
            <person name="Debets A.J."/>
            <person name="Schoustra S.E."/>
            <person name="Koenraadt C.J."/>
        </authorList>
    </citation>
    <scope>NUCLEOTIDE SEQUENCE [LARGE SCALE GENOMIC DNA]</scope>
    <source>
        <strain evidence="2 3">ARSEF 8028</strain>
    </source>
</reference>
<evidence type="ECO:0000256" key="1">
    <source>
        <dbReference type="SAM" id="MobiDB-lite"/>
    </source>
</evidence>
<sequence>MGQSLAIILCGLHPNTVDKKDRFAIIQERHGLCWLHFISLLYLSLTTILRTIENIHASWTARLRLAVSSDRRGRSRRANVLLNVMVTRARPCPKKKKKKKKKKRKEKKKWWRGSCHTRTLVRQRLTS</sequence>
<dbReference type="Proteomes" id="UP000237441">
    <property type="component" value="Unassembled WGS sequence"/>
</dbReference>
<proteinExistence type="predicted"/>
<comment type="caution">
    <text evidence="2">The sequence shown here is derived from an EMBL/GenBank/DDBJ whole genome shotgun (WGS) entry which is preliminary data.</text>
</comment>
<feature type="compositionally biased region" description="Basic residues" evidence="1">
    <location>
        <begin position="91"/>
        <end position="111"/>
    </location>
</feature>
<organism evidence="2 3">
    <name type="scientific">Beauveria bassiana</name>
    <name type="common">White muscardine disease fungus</name>
    <name type="synonym">Tritirachium shiotae</name>
    <dbReference type="NCBI Taxonomy" id="176275"/>
    <lineage>
        <taxon>Eukaryota</taxon>
        <taxon>Fungi</taxon>
        <taxon>Dikarya</taxon>
        <taxon>Ascomycota</taxon>
        <taxon>Pezizomycotina</taxon>
        <taxon>Sordariomycetes</taxon>
        <taxon>Hypocreomycetidae</taxon>
        <taxon>Hypocreales</taxon>
        <taxon>Cordycipitaceae</taxon>
        <taxon>Beauveria</taxon>
    </lineage>
</organism>